<dbReference type="PROSITE" id="PS51257">
    <property type="entry name" value="PROKAR_LIPOPROTEIN"/>
    <property type="match status" value="1"/>
</dbReference>
<protein>
    <recommendedName>
        <fullName evidence="4">Glycosyl hydrolase family 28</fullName>
    </recommendedName>
</protein>
<feature type="chain" id="PRO_5046762036" description="Glycosyl hydrolase family 28" evidence="1">
    <location>
        <begin position="24"/>
        <end position="402"/>
    </location>
</feature>
<feature type="signal peptide" evidence="1">
    <location>
        <begin position="1"/>
        <end position="23"/>
    </location>
</feature>
<evidence type="ECO:0000313" key="3">
    <source>
        <dbReference type="Proteomes" id="UP001163726"/>
    </source>
</evidence>
<geneLocation type="plasmid" evidence="2 3">
    <name>pCadTS8_1</name>
</geneLocation>
<sequence length="402" mass="44503">MNIGKIFVTTAVISVFSITAACASNNNNDGFAQLELHPALNSTNTQWHAKSKTLTITESVQFVPDGRNNWTFTQMDKLKDEFYWDIPCDIKTVLIDENVTVTGHLRMTCEQNIEGKSRFNSIIYGTPTKAWARGENKKEDEGTRCSRNGQPAKVAGDDIVHDCEKWQYGAISVVPTAPQNATFYVKNLTVENPRTYAITSIRHTFHIDGVNILNTREYPDTQSNSDGIGGGPGTVIKNTYIDTWDDSIKLYRDGMIVENVTIVHNPNGAPFQFGWGNKPATNHLLKNVKVIESPSKSPQKRYNLPLFANSGGKVDATVRIAGMTAEYKNNSILNKCMTNQPIPLVYLKHPQSKITLINANNSQLRLFAPVIECGAGTLVWPGNQSTSTNMQTVTGCENCKPQ</sequence>
<keyword evidence="2" id="KW-0614">Plasmid</keyword>
<keyword evidence="3" id="KW-1185">Reference proteome</keyword>
<proteinExistence type="predicted"/>
<dbReference type="Proteomes" id="UP001163726">
    <property type="component" value="Plasmid pCadTS8_1"/>
</dbReference>
<dbReference type="InterPro" id="IPR011050">
    <property type="entry name" value="Pectin_lyase_fold/virulence"/>
</dbReference>
<dbReference type="RefSeq" id="WP_268076458.1">
    <property type="nucleotide sequence ID" value="NZ_CP109966.1"/>
</dbReference>
<dbReference type="EMBL" id="CP109966">
    <property type="protein sequence ID" value="WAJ71755.1"/>
    <property type="molecule type" value="Genomic_DNA"/>
</dbReference>
<name>A0ABY7ATA5_9ALTE</name>
<dbReference type="SUPFAM" id="SSF51126">
    <property type="entry name" value="Pectin lyase-like"/>
    <property type="match status" value="1"/>
</dbReference>
<gene>
    <name evidence="2" type="ORF">OLW01_15565</name>
</gene>
<evidence type="ECO:0000313" key="2">
    <source>
        <dbReference type="EMBL" id="WAJ71755.1"/>
    </source>
</evidence>
<dbReference type="InterPro" id="IPR012334">
    <property type="entry name" value="Pectin_lyas_fold"/>
</dbReference>
<evidence type="ECO:0000256" key="1">
    <source>
        <dbReference type="SAM" id="SignalP"/>
    </source>
</evidence>
<accession>A0ABY7ATA5</accession>
<evidence type="ECO:0008006" key="4">
    <source>
        <dbReference type="Google" id="ProtNLM"/>
    </source>
</evidence>
<keyword evidence="1" id="KW-0732">Signal</keyword>
<organism evidence="2 3">
    <name type="scientific">Catenovulum adriaticum</name>
    <dbReference type="NCBI Taxonomy" id="2984846"/>
    <lineage>
        <taxon>Bacteria</taxon>
        <taxon>Pseudomonadati</taxon>
        <taxon>Pseudomonadota</taxon>
        <taxon>Gammaproteobacteria</taxon>
        <taxon>Alteromonadales</taxon>
        <taxon>Alteromonadaceae</taxon>
        <taxon>Catenovulum</taxon>
    </lineage>
</organism>
<dbReference type="Gene3D" id="2.160.20.10">
    <property type="entry name" value="Single-stranded right-handed beta-helix, Pectin lyase-like"/>
    <property type="match status" value="1"/>
</dbReference>
<reference evidence="2" key="1">
    <citation type="submission" date="2022-10" db="EMBL/GenBank/DDBJ databases">
        <title>Catenovulum adriacola sp. nov. isolated in the Harbour of Susak.</title>
        <authorList>
            <person name="Schoch T."/>
            <person name="Reich S.J."/>
            <person name="Stoeferle S."/>
            <person name="Flaiz M."/>
            <person name="Kazda M."/>
            <person name="Riedel C.U."/>
            <person name="Duerre P."/>
        </authorList>
    </citation>
    <scope>NUCLEOTIDE SEQUENCE</scope>
    <source>
        <strain evidence="2">TS8</strain>
        <plasmid evidence="2">pCadTS8_1</plasmid>
    </source>
</reference>